<dbReference type="InterPro" id="IPR053827">
    <property type="entry name" value="Gp10_C"/>
</dbReference>
<keyword evidence="3" id="KW-1185">Reference proteome</keyword>
<name>A0A506VAG3_9GAMM</name>
<organism evidence="2 3">
    <name type="scientific">Mixta tenebrionis</name>
    <dbReference type="NCBI Taxonomy" id="2562439"/>
    <lineage>
        <taxon>Bacteria</taxon>
        <taxon>Pseudomonadati</taxon>
        <taxon>Pseudomonadota</taxon>
        <taxon>Gammaproteobacteria</taxon>
        <taxon>Enterobacterales</taxon>
        <taxon>Erwiniaceae</taxon>
        <taxon>Mixta</taxon>
    </lineage>
</organism>
<evidence type="ECO:0000313" key="3">
    <source>
        <dbReference type="Proteomes" id="UP000319523"/>
    </source>
</evidence>
<dbReference type="PANTHER" id="PTHR35191">
    <property type="entry name" value="PROPHAGE SIDE TAIL FIBER PROTEIN HOMOLOG STFQ-RELATED"/>
    <property type="match status" value="1"/>
</dbReference>
<dbReference type="GO" id="GO:0005198">
    <property type="term" value="F:structural molecule activity"/>
    <property type="evidence" value="ECO:0007669"/>
    <property type="project" value="InterPro"/>
</dbReference>
<accession>A0A506VAG3</accession>
<feature type="domain" description="Baseplate structural protein Gp10 C-terminal" evidence="1">
    <location>
        <begin position="45"/>
        <end position="229"/>
    </location>
</feature>
<evidence type="ECO:0000259" key="1">
    <source>
        <dbReference type="Pfam" id="PF21939"/>
    </source>
</evidence>
<dbReference type="PANTHER" id="PTHR35191:SF1">
    <property type="entry name" value="PROPHAGE SIDE TAIL FIBER PROTEIN HOMOLOG STFQ-RELATED"/>
    <property type="match status" value="1"/>
</dbReference>
<dbReference type="InterPro" id="IPR051934">
    <property type="entry name" value="Phage_Tail_Fiber_Structural"/>
</dbReference>
<dbReference type="Proteomes" id="UP000319523">
    <property type="component" value="Unassembled WGS sequence"/>
</dbReference>
<evidence type="ECO:0000313" key="2">
    <source>
        <dbReference type="EMBL" id="TPW42538.1"/>
    </source>
</evidence>
<dbReference type="AlphaFoldDB" id="A0A506VAG3"/>
<dbReference type="OrthoDB" id="9810174at2"/>
<gene>
    <name evidence="2" type="ORF">FKM52_10140</name>
</gene>
<comment type="caution">
    <text evidence="2">The sequence shown here is derived from an EMBL/GenBank/DDBJ whole genome shotgun (WGS) entry which is preliminary data.</text>
</comment>
<sequence>MVRTVTSKIPDALIRNKNLSDLVDNVVARANLGLGGLALKEIGYIYDSIYPVGVVTWFAQNKNPNTLFPGTTWKYIGENRTVRLASANGSDVMSTGGSDSVTLVTANLPAHAHTFSANTSSFDYGTKTTSTFDYGTKQTDVQGNHTHNYNFLRWQAGWGWPSGNTNMGSVTETTTAAGAHAHNVGIGAHNHTVGIGAHAHSVSGTTVNTGSGAAFAVTNSFIKLMGWYRSA</sequence>
<dbReference type="Pfam" id="PF21939">
    <property type="entry name" value="Gp10_C"/>
    <property type="match status" value="1"/>
</dbReference>
<protein>
    <recommendedName>
        <fullName evidence="1">Baseplate structural protein Gp10 C-terminal domain-containing protein</fullName>
    </recommendedName>
</protein>
<proteinExistence type="predicted"/>
<reference evidence="2 3" key="1">
    <citation type="submission" date="2019-06" db="EMBL/GenBank/DDBJ databases">
        <authorList>
            <person name="Yang Y."/>
        </authorList>
    </citation>
    <scope>NUCLEOTIDE SEQUENCE [LARGE SCALE GENOMIC DNA]</scope>
    <source>
        <strain evidence="2 3">BIT-26</strain>
    </source>
</reference>
<dbReference type="EMBL" id="VHQI01000005">
    <property type="protein sequence ID" value="TPW42538.1"/>
    <property type="molecule type" value="Genomic_DNA"/>
</dbReference>